<proteinExistence type="inferred from homology"/>
<evidence type="ECO:0000256" key="9">
    <source>
        <dbReference type="ARBA" id="ARBA00023295"/>
    </source>
</evidence>
<dbReference type="InterPro" id="IPR014756">
    <property type="entry name" value="Ig_E-set"/>
</dbReference>
<dbReference type="SUPFAM" id="SSF51445">
    <property type="entry name" value="(Trans)glycosidases"/>
    <property type="match status" value="1"/>
</dbReference>
<dbReference type="PANTHER" id="PTHR43651">
    <property type="entry name" value="1,4-ALPHA-GLUCAN-BRANCHING ENZYME"/>
    <property type="match status" value="1"/>
</dbReference>
<dbReference type="InterPro" id="IPR013783">
    <property type="entry name" value="Ig-like_fold"/>
</dbReference>
<evidence type="ECO:0000313" key="17">
    <source>
        <dbReference type="Proteomes" id="UP001595818"/>
    </source>
</evidence>
<dbReference type="RefSeq" id="WP_377065728.1">
    <property type="nucleotide sequence ID" value="NZ_JBHSJJ010000009.1"/>
</dbReference>
<comment type="pathway">
    <text evidence="2 14">Glycan biosynthesis; trehalose biosynthesis.</text>
</comment>
<dbReference type="GO" id="GO:0033942">
    <property type="term" value="F:4-alpha-D-(1-&gt;4)-alpha-D-glucanotrehalose trehalohydrolase activity"/>
    <property type="evidence" value="ECO:0007669"/>
    <property type="project" value="UniProtKB-EC"/>
</dbReference>
<keyword evidence="7 14" id="KW-0378">Hydrolase</keyword>
<dbReference type="PANTHER" id="PTHR43651:SF11">
    <property type="entry name" value="MALTO-OLIGOSYLTREHALOSE TREHALOHYDROLASE"/>
    <property type="match status" value="1"/>
</dbReference>
<sequence>MQKTVTEKQETPPPIGVRYTSNGCQVGVWAPFADKIQIKIKDKPSLTALEKRRKGYWYGHLEDLLPGDCYKFIIDEKEAYPDPASLSQPEGVHSWSQVIDHSAFQWTDGDWRPADLKKMIIYELHVGTFSEAGTFDGVVEKLDYLVDLGINAIELMPVCSFPGERNWGYDAVYPYAVHEGYGGVTKLKQLVNECHRNGVAVLLDVVYNHLGPEGNYLSKYGPYFTSKYKTPWGDAVNFDDRYSDEVREYFIQNALMWLRDYHFDGLRLDAVHAIYDQRPDHFLKSLAMRIRDLEQQSGKKYTLIAESDLNDMKMIKPPTHGGYGLDGVWADDFHHSVHTLVTGEKNGYLKDYGEVDQMKKAFQQGLVYDGIYSNYRKKTVGSSPADVHPSQLLVCIQNHDQIGNRMLGERLVSLVSFEEVKLMAGILLLSRFTPLLFMGEEYGETHPFQYFVSHGDEALIKAVQRGRKGEFEDFGWEGEAPDPQAYATYGISKLSWNIQDFPQRKALLHYYKTLIFLRKAGVFESFRKKTINLRPGISQEEVLIFCGGESERLFVAFNFSSDGQEIHAPASPGGWSKILTSAAPLWLGAYEAPDFIKGQGDLFIPPCSLILYEKTL</sequence>
<keyword evidence="8" id="KW-0119">Carbohydrate metabolism</keyword>
<feature type="domain" description="Glycosyl hydrolase family 13 catalytic" evidence="15">
    <location>
        <begin position="97"/>
        <end position="467"/>
    </location>
</feature>
<evidence type="ECO:0000256" key="12">
    <source>
        <dbReference type="ARBA" id="ARBA00034013"/>
    </source>
</evidence>
<dbReference type="EC" id="3.2.1.141" evidence="4 13"/>
<dbReference type="PIRSF" id="PIRSF006337">
    <property type="entry name" value="Trehalose_TreZ"/>
    <property type="match status" value="1"/>
</dbReference>
<dbReference type="Proteomes" id="UP001595818">
    <property type="component" value="Unassembled WGS sequence"/>
</dbReference>
<protein>
    <recommendedName>
        <fullName evidence="5 13">Malto-oligosyltrehalose trehalohydrolase</fullName>
        <shortName evidence="14">MTHase</shortName>
        <ecNumber evidence="4 13">3.2.1.141</ecNumber>
    </recommendedName>
    <alternativeName>
        <fullName evidence="11 14">4-alpha-D-((1-&gt;4)-alpha-D-glucano)trehalose trehalohydrolase</fullName>
    </alternativeName>
    <alternativeName>
        <fullName evidence="10 14">Maltooligosyl trehalose trehalohydrolase</fullName>
    </alternativeName>
</protein>
<evidence type="ECO:0000256" key="2">
    <source>
        <dbReference type="ARBA" id="ARBA00005199"/>
    </source>
</evidence>
<keyword evidence="6" id="KW-0963">Cytoplasm</keyword>
<evidence type="ECO:0000313" key="16">
    <source>
        <dbReference type="EMBL" id="MFC4873145.1"/>
    </source>
</evidence>
<accession>A0ABV9T355</accession>
<evidence type="ECO:0000256" key="10">
    <source>
        <dbReference type="ARBA" id="ARBA00032057"/>
    </source>
</evidence>
<organism evidence="16 17">
    <name type="scientific">Negadavirga shengliensis</name>
    <dbReference type="NCBI Taxonomy" id="1389218"/>
    <lineage>
        <taxon>Bacteria</taxon>
        <taxon>Pseudomonadati</taxon>
        <taxon>Bacteroidota</taxon>
        <taxon>Cytophagia</taxon>
        <taxon>Cytophagales</taxon>
        <taxon>Cyclobacteriaceae</taxon>
        <taxon>Negadavirga</taxon>
    </lineage>
</organism>
<dbReference type="CDD" id="cd02853">
    <property type="entry name" value="E_set_MTHase_like_N"/>
    <property type="match status" value="1"/>
</dbReference>
<evidence type="ECO:0000259" key="15">
    <source>
        <dbReference type="SMART" id="SM00642"/>
    </source>
</evidence>
<evidence type="ECO:0000256" key="3">
    <source>
        <dbReference type="ARBA" id="ARBA00008061"/>
    </source>
</evidence>
<dbReference type="SUPFAM" id="SSF81296">
    <property type="entry name" value="E set domains"/>
    <property type="match status" value="1"/>
</dbReference>
<evidence type="ECO:0000256" key="1">
    <source>
        <dbReference type="ARBA" id="ARBA00004496"/>
    </source>
</evidence>
<evidence type="ECO:0000256" key="11">
    <source>
        <dbReference type="ARBA" id="ARBA00033284"/>
    </source>
</evidence>
<comment type="subcellular location">
    <subcellularLocation>
        <location evidence="1">Cytoplasm</location>
    </subcellularLocation>
</comment>
<comment type="caution">
    <text evidence="16">The sequence shown here is derived from an EMBL/GenBank/DDBJ whole genome shotgun (WGS) entry which is preliminary data.</text>
</comment>
<evidence type="ECO:0000256" key="8">
    <source>
        <dbReference type="ARBA" id="ARBA00023277"/>
    </source>
</evidence>
<dbReference type="EMBL" id="JBHSJJ010000009">
    <property type="protein sequence ID" value="MFC4873145.1"/>
    <property type="molecule type" value="Genomic_DNA"/>
</dbReference>
<evidence type="ECO:0000256" key="5">
    <source>
        <dbReference type="ARBA" id="ARBA00015938"/>
    </source>
</evidence>
<dbReference type="InterPro" id="IPR044901">
    <property type="entry name" value="Trehalose_TreZ_E-set_sf"/>
</dbReference>
<dbReference type="InterPro" id="IPR006047">
    <property type="entry name" value="GH13_cat_dom"/>
</dbReference>
<evidence type="ECO:0000256" key="7">
    <source>
        <dbReference type="ARBA" id="ARBA00022801"/>
    </source>
</evidence>
<evidence type="ECO:0000256" key="13">
    <source>
        <dbReference type="NCBIfam" id="TIGR02402"/>
    </source>
</evidence>
<dbReference type="Gene3D" id="1.10.10.760">
    <property type="entry name" value="E-set domains of sugar-utilizing enzymes"/>
    <property type="match status" value="1"/>
</dbReference>
<gene>
    <name evidence="16" type="primary">treZ</name>
    <name evidence="16" type="ORF">ACFPFU_15710</name>
</gene>
<dbReference type="SMART" id="SM00642">
    <property type="entry name" value="Aamy"/>
    <property type="match status" value="1"/>
</dbReference>
<reference evidence="17" key="1">
    <citation type="journal article" date="2019" name="Int. J. Syst. Evol. Microbiol.">
        <title>The Global Catalogue of Microorganisms (GCM) 10K type strain sequencing project: providing services to taxonomists for standard genome sequencing and annotation.</title>
        <authorList>
            <consortium name="The Broad Institute Genomics Platform"/>
            <consortium name="The Broad Institute Genome Sequencing Center for Infectious Disease"/>
            <person name="Wu L."/>
            <person name="Ma J."/>
        </authorList>
    </citation>
    <scope>NUCLEOTIDE SEQUENCE [LARGE SCALE GENOMIC DNA]</scope>
    <source>
        <strain evidence="17">CGMCC 4.7466</strain>
    </source>
</reference>
<comment type="catalytic activity">
    <reaction evidence="12 14">
        <text>hydrolysis of (1-&gt;4)-alpha-D-glucosidic linkage in 4-alpha-D-[(1-&gt;4)-alpha-D-glucanosyl]n trehalose to yield trehalose and (1-&gt;4)-alpha-D-glucan.</text>
        <dbReference type="EC" id="3.2.1.141"/>
    </reaction>
</comment>
<dbReference type="InterPro" id="IPR017853">
    <property type="entry name" value="GH"/>
</dbReference>
<evidence type="ECO:0000256" key="4">
    <source>
        <dbReference type="ARBA" id="ARBA00012268"/>
    </source>
</evidence>
<dbReference type="CDD" id="cd11325">
    <property type="entry name" value="AmyAc_GTHase"/>
    <property type="match status" value="1"/>
</dbReference>
<evidence type="ECO:0000256" key="6">
    <source>
        <dbReference type="ARBA" id="ARBA00022490"/>
    </source>
</evidence>
<keyword evidence="9 14" id="KW-0326">Glycosidase</keyword>
<dbReference type="InterPro" id="IPR012768">
    <property type="entry name" value="Trehalose_TreZ"/>
</dbReference>
<dbReference type="Gene3D" id="3.20.20.80">
    <property type="entry name" value="Glycosidases"/>
    <property type="match status" value="1"/>
</dbReference>
<keyword evidence="17" id="KW-1185">Reference proteome</keyword>
<dbReference type="NCBIfam" id="TIGR02402">
    <property type="entry name" value="trehalose_TreZ"/>
    <property type="match status" value="1"/>
</dbReference>
<comment type="similarity">
    <text evidence="3 14">Belongs to the glycosyl hydrolase 13 family.</text>
</comment>
<name>A0ABV9T355_9BACT</name>
<dbReference type="Pfam" id="PF00128">
    <property type="entry name" value="Alpha-amylase"/>
    <property type="match status" value="1"/>
</dbReference>
<dbReference type="Gene3D" id="2.60.40.10">
    <property type="entry name" value="Immunoglobulins"/>
    <property type="match status" value="1"/>
</dbReference>
<evidence type="ECO:0000256" key="14">
    <source>
        <dbReference type="PIRNR" id="PIRNR006337"/>
    </source>
</evidence>